<name>A0A4S3KTE5_9GAMM</name>
<dbReference type="NCBIfam" id="TIGR00254">
    <property type="entry name" value="GGDEF"/>
    <property type="match status" value="1"/>
</dbReference>
<dbReference type="PROSITE" id="PS50883">
    <property type="entry name" value="EAL"/>
    <property type="match status" value="1"/>
</dbReference>
<protein>
    <submittedName>
        <fullName evidence="4">Bifunctional diguanylate cyclase/phosphodiesterase</fullName>
    </submittedName>
</protein>
<gene>
    <name evidence="4" type="ORF">B1806_03585</name>
</gene>
<dbReference type="AlphaFoldDB" id="A0A4S3KTE5"/>
<keyword evidence="5" id="KW-1185">Reference proteome</keyword>
<dbReference type="SMART" id="SM00065">
    <property type="entry name" value="GAF"/>
    <property type="match status" value="2"/>
</dbReference>
<dbReference type="Proteomes" id="UP000307749">
    <property type="component" value="Unassembled WGS sequence"/>
</dbReference>
<dbReference type="PROSITE" id="PS50887">
    <property type="entry name" value="GGDEF"/>
    <property type="match status" value="1"/>
</dbReference>
<dbReference type="EMBL" id="MWQO01000012">
    <property type="protein sequence ID" value="THD11504.1"/>
    <property type="molecule type" value="Genomic_DNA"/>
</dbReference>
<feature type="domain" description="GGDEF" evidence="3">
    <location>
        <begin position="482"/>
        <end position="615"/>
    </location>
</feature>
<dbReference type="CDD" id="cd01949">
    <property type="entry name" value="GGDEF"/>
    <property type="match status" value="1"/>
</dbReference>
<dbReference type="Pfam" id="PF00990">
    <property type="entry name" value="GGDEF"/>
    <property type="match status" value="1"/>
</dbReference>
<dbReference type="InterPro" id="IPR000160">
    <property type="entry name" value="GGDEF_dom"/>
</dbReference>
<dbReference type="SUPFAM" id="SSF55073">
    <property type="entry name" value="Nucleotide cyclase"/>
    <property type="match status" value="1"/>
</dbReference>
<feature type="domain" description="EAL" evidence="2">
    <location>
        <begin position="624"/>
        <end position="877"/>
    </location>
</feature>
<dbReference type="Pfam" id="PF13185">
    <property type="entry name" value="GAF_2"/>
    <property type="match status" value="2"/>
</dbReference>
<dbReference type="SUPFAM" id="SSF141868">
    <property type="entry name" value="EAL domain-like"/>
    <property type="match status" value="1"/>
</dbReference>
<dbReference type="Pfam" id="PF00563">
    <property type="entry name" value="EAL"/>
    <property type="match status" value="1"/>
</dbReference>
<dbReference type="Gene3D" id="3.30.70.270">
    <property type="match status" value="1"/>
</dbReference>
<evidence type="ECO:0000259" key="2">
    <source>
        <dbReference type="PROSITE" id="PS50883"/>
    </source>
</evidence>
<dbReference type="STRING" id="993689.GCA_002077135_01673"/>
<dbReference type="InterPro" id="IPR043128">
    <property type="entry name" value="Rev_trsase/Diguanyl_cyclase"/>
</dbReference>
<keyword evidence="1" id="KW-0175">Coiled coil</keyword>
<proteinExistence type="predicted"/>
<dbReference type="InterPro" id="IPR035919">
    <property type="entry name" value="EAL_sf"/>
</dbReference>
<dbReference type="InterPro" id="IPR029787">
    <property type="entry name" value="Nucleotide_cyclase"/>
</dbReference>
<reference evidence="4 5" key="1">
    <citation type="submission" date="2017-02" db="EMBL/GenBank/DDBJ databases">
        <title>Whole genome sequencing of Metallibacterium scheffleri DSM 24874 (T).</title>
        <authorList>
            <person name="Kumar S."/>
            <person name="Patil P."/>
            <person name="Patil P.B."/>
        </authorList>
    </citation>
    <scope>NUCLEOTIDE SEQUENCE [LARGE SCALE GENOMIC DNA]</scope>
    <source>
        <strain evidence="4 5">DSM 24874</strain>
    </source>
</reference>
<evidence type="ECO:0000259" key="3">
    <source>
        <dbReference type="PROSITE" id="PS50887"/>
    </source>
</evidence>
<dbReference type="PANTHER" id="PTHR44757">
    <property type="entry name" value="DIGUANYLATE CYCLASE DGCP"/>
    <property type="match status" value="1"/>
</dbReference>
<sequence length="884" mass="99631">MIGNLDADTSVALHDWSEALIAERQTQLAQYDQLAANLVRLQSAERLQRALYTIAEQAGTARSLPEVMHTMHDIVRTLMYAENCYFVLHDARMDTVRFAYYADIADPDPPHPEHQYPLEEMRYTPTWHLIRGGQALRGPLDEIARQVQGPLQAAGPMCVDWLGVPMRRGDEVIGAIAVQSYRDDARYSAEDQTLLSYVAQHIQSALERREAHVDLERRVHERTEALREANRVLQQQVLERQRGERLQASLFRIAELAGTSDSLEAFYAAVHRVIGGLLYARNFYIALLSDDGRELQFPYSVDERDAVRRPRRIGRGLTEYVITRGTAVLVNESDMQALREAGEVVQSGSDSVCWLGVPLVLGERTVGALVVQSYMPEHRYTARDQDLLTFVSYHIANALDRRRSADTLKAAYADLERRVAERTRALALANRDLREQVAERERAERRLKFETLHDSLTGLPNRNLLVQRLEHALERHKLDNQRRFAVLFLDLDRFKVINDSVGHLVGDDLLFQAGSRIRGSLKSQDVVARLGGDEFAVLIENVHGLDEVTRLADRIIASMQAPFQLGQKEMFTSVSIGIAMAEPHYVRPEELLRDADSAMYRAKAEGRQRWAVFDDLLRRDAVLLLDLEVDLRRALARGEFVPYYQPITRLSDGATVGYEALVRWLHPQRGVLEPGQFLAVAEDNGSAEAMDWMVFERVAAEARQLLGDSGFVSINLSARHFRSSGLTARLLALLGRHDIAPERLRIEVTERVLLDNPDEFKRTLAELREQGIAVSLDDFGTGYSSLSYLHQYPLQALKIDRSFVIALDDGEAGNGYAVIRTIQALASTLGMSVIAEGIEDSVQNDLLLKLGCPYGQGYLYGRPQPLSTWISAPPANVVWMKPAR</sequence>
<dbReference type="InterPro" id="IPR052155">
    <property type="entry name" value="Biofilm_reg_signaling"/>
</dbReference>
<accession>A0A4S3KTE5</accession>
<evidence type="ECO:0000313" key="4">
    <source>
        <dbReference type="EMBL" id="THD11504.1"/>
    </source>
</evidence>
<evidence type="ECO:0000256" key="1">
    <source>
        <dbReference type="SAM" id="Coils"/>
    </source>
</evidence>
<dbReference type="CDD" id="cd01948">
    <property type="entry name" value="EAL"/>
    <property type="match status" value="1"/>
</dbReference>
<feature type="coiled-coil region" evidence="1">
    <location>
        <begin position="405"/>
        <end position="446"/>
    </location>
</feature>
<dbReference type="SMART" id="SM00267">
    <property type="entry name" value="GGDEF"/>
    <property type="match status" value="1"/>
</dbReference>
<dbReference type="Gene3D" id="3.30.450.40">
    <property type="match status" value="2"/>
</dbReference>
<organism evidence="4 5">
    <name type="scientific">Metallibacterium scheffleri</name>
    <dbReference type="NCBI Taxonomy" id="993689"/>
    <lineage>
        <taxon>Bacteria</taxon>
        <taxon>Pseudomonadati</taxon>
        <taxon>Pseudomonadota</taxon>
        <taxon>Gammaproteobacteria</taxon>
        <taxon>Lysobacterales</taxon>
        <taxon>Rhodanobacteraceae</taxon>
        <taxon>Metallibacterium</taxon>
    </lineage>
</organism>
<dbReference type="PANTHER" id="PTHR44757:SF2">
    <property type="entry name" value="BIOFILM ARCHITECTURE MAINTENANCE PROTEIN MBAA"/>
    <property type="match status" value="1"/>
</dbReference>
<dbReference type="OrthoDB" id="9804951at2"/>
<dbReference type="InterPro" id="IPR029016">
    <property type="entry name" value="GAF-like_dom_sf"/>
</dbReference>
<dbReference type="SUPFAM" id="SSF55781">
    <property type="entry name" value="GAF domain-like"/>
    <property type="match status" value="2"/>
</dbReference>
<evidence type="ECO:0000313" key="5">
    <source>
        <dbReference type="Proteomes" id="UP000307749"/>
    </source>
</evidence>
<dbReference type="Gene3D" id="3.20.20.450">
    <property type="entry name" value="EAL domain"/>
    <property type="match status" value="1"/>
</dbReference>
<dbReference type="InterPro" id="IPR001633">
    <property type="entry name" value="EAL_dom"/>
</dbReference>
<dbReference type="SMART" id="SM00052">
    <property type="entry name" value="EAL"/>
    <property type="match status" value="1"/>
</dbReference>
<comment type="caution">
    <text evidence="4">The sequence shown here is derived from an EMBL/GenBank/DDBJ whole genome shotgun (WGS) entry which is preliminary data.</text>
</comment>
<dbReference type="InterPro" id="IPR003018">
    <property type="entry name" value="GAF"/>
</dbReference>